<evidence type="ECO:0000313" key="2">
    <source>
        <dbReference type="EMBL" id="CAN69012.1"/>
    </source>
</evidence>
<reference evidence="2" key="1">
    <citation type="journal article" date="2007" name="PLoS ONE">
        <title>The first genome sequence of an elite grapevine cultivar (Pinot noir Vitis vinifera L.): coping with a highly heterozygous genome.</title>
        <authorList>
            <person name="Velasco R."/>
            <person name="Zharkikh A."/>
            <person name="Troggio M."/>
            <person name="Cartwright D.A."/>
            <person name="Cestaro A."/>
            <person name="Pruss D."/>
            <person name="Pindo M."/>
            <person name="FitzGerald L.M."/>
            <person name="Vezzulli S."/>
            <person name="Reid J."/>
            <person name="Malacarne G."/>
            <person name="Iliev D."/>
            <person name="Coppola G."/>
            <person name="Wardell B."/>
            <person name="Micheletti D."/>
            <person name="Macalma T."/>
            <person name="Facci M."/>
            <person name="Mitchell J.T."/>
            <person name="Perazzolli M."/>
            <person name="Eldredge G."/>
            <person name="Gatto P."/>
            <person name="Oyzerski R."/>
            <person name="Moretto M."/>
            <person name="Gutin N."/>
            <person name="Stefanini M."/>
            <person name="Chen Y."/>
            <person name="Segala C."/>
            <person name="Davenport C."/>
            <person name="Dematte L."/>
            <person name="Mraz A."/>
            <person name="Battilana J."/>
            <person name="Stormo K."/>
            <person name="Costa F."/>
            <person name="Tao Q."/>
            <person name="Si-Ammour A."/>
            <person name="Harkins T."/>
            <person name="Lackey A."/>
            <person name="Perbost C."/>
            <person name="Taillon B."/>
            <person name="Stella A."/>
            <person name="Solovyev V."/>
            <person name="Fawcett J.A."/>
            <person name="Sterck L."/>
            <person name="Vandepoele K."/>
            <person name="Grando S.M."/>
            <person name="Toppo S."/>
            <person name="Moser C."/>
            <person name="Lanchbury J."/>
            <person name="Bogden R."/>
            <person name="Skolnick M."/>
            <person name="Sgaramella V."/>
            <person name="Bhatnagar S.K."/>
            <person name="Fontana P."/>
            <person name="Gutin A."/>
            <person name="Van de Peer Y."/>
            <person name="Salamini F."/>
            <person name="Viola R."/>
        </authorList>
    </citation>
    <scope>NUCLEOTIDE SEQUENCE</scope>
</reference>
<gene>
    <name evidence="2" type="ORF">VITISV_015954</name>
</gene>
<dbReference type="AlphaFoldDB" id="A5AGV5"/>
<dbReference type="EMBL" id="AM426498">
    <property type="protein sequence ID" value="CAN69012.1"/>
    <property type="molecule type" value="Genomic_DNA"/>
</dbReference>
<proteinExistence type="predicted"/>
<dbReference type="InterPro" id="IPR018289">
    <property type="entry name" value="MULE_transposase_dom"/>
</dbReference>
<dbReference type="Pfam" id="PF10551">
    <property type="entry name" value="MULE"/>
    <property type="match status" value="1"/>
</dbReference>
<dbReference type="PANTHER" id="PTHR31973">
    <property type="entry name" value="POLYPROTEIN, PUTATIVE-RELATED"/>
    <property type="match status" value="1"/>
</dbReference>
<name>A5AGV5_VITVI</name>
<protein>
    <recommendedName>
        <fullName evidence="1">MULE transposase domain-containing protein</fullName>
    </recommendedName>
</protein>
<evidence type="ECO:0000259" key="1">
    <source>
        <dbReference type="Pfam" id="PF10551"/>
    </source>
</evidence>
<accession>A5AGV5</accession>
<organism evidence="2">
    <name type="scientific">Vitis vinifera</name>
    <name type="common">Grape</name>
    <dbReference type="NCBI Taxonomy" id="29760"/>
    <lineage>
        <taxon>Eukaryota</taxon>
        <taxon>Viridiplantae</taxon>
        <taxon>Streptophyta</taxon>
        <taxon>Embryophyta</taxon>
        <taxon>Tracheophyta</taxon>
        <taxon>Spermatophyta</taxon>
        <taxon>Magnoliopsida</taxon>
        <taxon>eudicotyledons</taxon>
        <taxon>Gunneridae</taxon>
        <taxon>Pentapetalae</taxon>
        <taxon>rosids</taxon>
        <taxon>Vitales</taxon>
        <taxon>Vitaceae</taxon>
        <taxon>Viteae</taxon>
        <taxon>Vitis</taxon>
    </lineage>
</organism>
<sequence>MTRSNEVIDEVGIMLLNEGDWVQNGNIYYFEGCQDPTEHNLSMKYVFIGNIPSTPIQLRDDGDVKIFIRLNCTNGKLAVPLCITIEKRSGNHGYESIINTNFGSHTLSRVEKEINMDPIFINSRESLSGFDDENRTRLSYDPLNCFDSHNLNMNEDDENGGMNVNPNKDSQLLIGESIREISQGVGRQYRPKDIIADIRNKYGVGIRYDKAWKAREFADNHTYPLCFGIDDSENDPSWEWFLKKLHGAIGHVDDLVVVSDRHNNIEKAVPKVFPHTSHDVCTYHMKQNFKTKFKNVEIHKLLHNAAYTYHLSEFNVIFGQLQMISPRAATYIIDANVERWAHSHSTKKRYNIMTTGIAESLNVVLKDARDLPILQLKCFSRPKLHNISF</sequence>
<feature type="domain" description="MULE transposase" evidence="1">
    <location>
        <begin position="219"/>
        <end position="288"/>
    </location>
</feature>
<dbReference type="PANTHER" id="PTHR31973:SF187">
    <property type="entry name" value="MUTATOR TRANSPOSASE MUDRA PROTEIN"/>
    <property type="match status" value="1"/>
</dbReference>